<accession>A0A1X0NI42</accession>
<feature type="non-terminal residue" evidence="2">
    <location>
        <position position="259"/>
    </location>
</feature>
<dbReference type="EMBL" id="NBCO01000058">
    <property type="protein sequence ID" value="ORC83750.1"/>
    <property type="molecule type" value="Genomic_DNA"/>
</dbReference>
<evidence type="ECO:0000313" key="2">
    <source>
        <dbReference type="EMBL" id="ORC83750.1"/>
    </source>
</evidence>
<dbReference type="VEuPathDB" id="TriTrypDB:TM35_000581130"/>
<organism evidence="2 3">
    <name type="scientific">Trypanosoma theileri</name>
    <dbReference type="NCBI Taxonomy" id="67003"/>
    <lineage>
        <taxon>Eukaryota</taxon>
        <taxon>Discoba</taxon>
        <taxon>Euglenozoa</taxon>
        <taxon>Kinetoplastea</taxon>
        <taxon>Metakinetoplastina</taxon>
        <taxon>Trypanosomatida</taxon>
        <taxon>Trypanosomatidae</taxon>
        <taxon>Trypanosoma</taxon>
    </lineage>
</organism>
<evidence type="ECO:0000313" key="3">
    <source>
        <dbReference type="Proteomes" id="UP000192257"/>
    </source>
</evidence>
<feature type="compositionally biased region" description="Polar residues" evidence="1">
    <location>
        <begin position="241"/>
        <end position="259"/>
    </location>
</feature>
<reference evidence="2 3" key="1">
    <citation type="submission" date="2017-03" db="EMBL/GenBank/DDBJ databases">
        <title>An alternative strategy for trypanosome survival in the mammalian bloodstream revealed through genome and transcriptome analysis of the ubiquitous bovine parasite Trypanosoma (Megatrypanum) theileri.</title>
        <authorList>
            <person name="Kelly S."/>
            <person name="Ivens A."/>
            <person name="Mott A."/>
            <person name="O'Neill E."/>
            <person name="Emms D."/>
            <person name="Macleod O."/>
            <person name="Voorheis P."/>
            <person name="Matthews J."/>
            <person name="Matthews K."/>
            <person name="Carrington M."/>
        </authorList>
    </citation>
    <scope>NUCLEOTIDE SEQUENCE [LARGE SCALE GENOMIC DNA]</scope>
    <source>
        <strain evidence="2">Edinburgh</strain>
    </source>
</reference>
<feature type="compositionally biased region" description="Basic and acidic residues" evidence="1">
    <location>
        <begin position="143"/>
        <end position="153"/>
    </location>
</feature>
<proteinExistence type="predicted"/>
<dbReference type="GeneID" id="39990662"/>
<feature type="compositionally biased region" description="Low complexity" evidence="1">
    <location>
        <begin position="179"/>
        <end position="197"/>
    </location>
</feature>
<dbReference type="Proteomes" id="UP000192257">
    <property type="component" value="Unassembled WGS sequence"/>
</dbReference>
<sequence length="259" mass="25186">MATAGSPTEPQDGSTCRGGDSGCPDASGHAANSCEDGSSGSGCPAGAGGVEASGGGDCSHGSTCNSNSSIRNSAREDCVEPSGPDSCPTDVDETQENCPSGGSGCKNKSQEENHASLNENSGINGGGRQGHDGQSRPLTDQGSHTEGRQEDRANVTVDVLPPGEPETRETQSVNGSQGGASSPAGGTGGAPTAAGQTESSVVSATEEGGSKQGSETAQPSSSYSNNSATGSDVGSDAVTPENGTSSAESESPSNRNDGG</sequence>
<dbReference type="RefSeq" id="XP_028877816.1">
    <property type="nucleotide sequence ID" value="XM_029030882.1"/>
</dbReference>
<feature type="compositionally biased region" description="Gly residues" evidence="1">
    <location>
        <begin position="39"/>
        <end position="58"/>
    </location>
</feature>
<protein>
    <submittedName>
        <fullName evidence="2">Uncharacterized protein</fullName>
    </submittedName>
</protein>
<feature type="compositionally biased region" description="Polar residues" evidence="1">
    <location>
        <begin position="1"/>
        <end position="14"/>
    </location>
</feature>
<feature type="region of interest" description="Disordered" evidence="1">
    <location>
        <begin position="1"/>
        <end position="259"/>
    </location>
</feature>
<comment type="caution">
    <text evidence="2">The sequence shown here is derived from an EMBL/GenBank/DDBJ whole genome shotgun (WGS) entry which is preliminary data.</text>
</comment>
<keyword evidence="3" id="KW-1185">Reference proteome</keyword>
<feature type="compositionally biased region" description="Polar residues" evidence="1">
    <location>
        <begin position="60"/>
        <end position="72"/>
    </location>
</feature>
<evidence type="ECO:0000256" key="1">
    <source>
        <dbReference type="SAM" id="MobiDB-lite"/>
    </source>
</evidence>
<dbReference type="AlphaFoldDB" id="A0A1X0NI42"/>
<gene>
    <name evidence="2" type="ORF">TM35_000581130</name>
</gene>
<name>A0A1X0NI42_9TRYP</name>